<feature type="domain" description="L,D-TPase catalytic" evidence="2">
    <location>
        <begin position="70"/>
        <end position="234"/>
    </location>
</feature>
<reference evidence="3" key="1">
    <citation type="submission" date="2023-03" db="EMBL/GenBank/DDBJ databases">
        <title>Stygiobacter electus gen. nov., sp. nov., facultatively anaerobic thermotolerant bacterium of the class Ignavibacteria from a well of Yessentuki mineral water deposit.</title>
        <authorList>
            <person name="Podosokorskaya O.A."/>
            <person name="Elcheninov A.G."/>
            <person name="Petrova N.F."/>
            <person name="Zavarzina D.G."/>
            <person name="Kublanov I.V."/>
            <person name="Merkel A.Y."/>
        </authorList>
    </citation>
    <scope>NUCLEOTIDE SEQUENCE</scope>
    <source>
        <strain evidence="3">09-Me</strain>
    </source>
</reference>
<sequence length="251" mass="28933">MKKKFLLLIIIIFISVNSSAQNLSEIKNPLSNSLQLIIVLTNDWNSNSGSLEYFERKKLDDKWISLNQPFEIAIGKNGLAWGYGLHGNQLSDYKIKKEGDGKSPAGIFSLGSVFGYAKPDEIKFLKMPYFYSHSKCFCIDDINSEFYNLVIDSNLVSKADWKSKERMKLRNDLYKWGIIIENNTYPRVKGNGSCIFFHIWDENNKPTTGCTVMSESNLLEIIKWLDKTKNPIVIQLPKNEYEKLKTIWKLP</sequence>
<comment type="caution">
    <text evidence="3">The sequence shown here is derived from an EMBL/GenBank/DDBJ whole genome shotgun (WGS) entry which is preliminary data.</text>
</comment>
<name>A0AAE3TF27_9BACT</name>
<evidence type="ECO:0000313" key="3">
    <source>
        <dbReference type="EMBL" id="MDF1612977.1"/>
    </source>
</evidence>
<keyword evidence="1" id="KW-0732">Signal</keyword>
<organism evidence="3 4">
    <name type="scientific">Stygiobacter electus</name>
    <dbReference type="NCBI Taxonomy" id="3032292"/>
    <lineage>
        <taxon>Bacteria</taxon>
        <taxon>Pseudomonadati</taxon>
        <taxon>Ignavibacteriota</taxon>
        <taxon>Ignavibacteria</taxon>
        <taxon>Ignavibacteriales</taxon>
        <taxon>Melioribacteraceae</taxon>
        <taxon>Stygiobacter</taxon>
    </lineage>
</organism>
<evidence type="ECO:0000256" key="1">
    <source>
        <dbReference type="SAM" id="SignalP"/>
    </source>
</evidence>
<dbReference type="Pfam" id="PF03734">
    <property type="entry name" value="YkuD"/>
    <property type="match status" value="1"/>
</dbReference>
<dbReference type="PANTHER" id="PTHR38589">
    <property type="entry name" value="BLR0621 PROTEIN"/>
    <property type="match status" value="1"/>
</dbReference>
<dbReference type="Proteomes" id="UP001221302">
    <property type="component" value="Unassembled WGS sequence"/>
</dbReference>
<dbReference type="EMBL" id="JARGDL010000022">
    <property type="protein sequence ID" value="MDF1612977.1"/>
    <property type="molecule type" value="Genomic_DNA"/>
</dbReference>
<keyword evidence="4" id="KW-1185">Reference proteome</keyword>
<dbReference type="GO" id="GO:0016740">
    <property type="term" value="F:transferase activity"/>
    <property type="evidence" value="ECO:0007669"/>
    <property type="project" value="InterPro"/>
</dbReference>
<accession>A0AAE3TF27</accession>
<dbReference type="AlphaFoldDB" id="A0AAE3TF27"/>
<feature type="signal peptide" evidence="1">
    <location>
        <begin position="1"/>
        <end position="20"/>
    </location>
</feature>
<dbReference type="InterPro" id="IPR005490">
    <property type="entry name" value="LD_TPept_cat_dom"/>
</dbReference>
<evidence type="ECO:0000259" key="2">
    <source>
        <dbReference type="Pfam" id="PF03734"/>
    </source>
</evidence>
<proteinExistence type="predicted"/>
<gene>
    <name evidence="3" type="ORF">P0M35_12500</name>
</gene>
<protein>
    <submittedName>
        <fullName evidence="3">L,D-transpeptidase family protein</fullName>
    </submittedName>
</protein>
<dbReference type="PANTHER" id="PTHR38589:SF1">
    <property type="entry name" value="BLR0621 PROTEIN"/>
    <property type="match status" value="1"/>
</dbReference>
<dbReference type="RefSeq" id="WP_321536748.1">
    <property type="nucleotide sequence ID" value="NZ_JARGDL010000022.1"/>
</dbReference>
<evidence type="ECO:0000313" key="4">
    <source>
        <dbReference type="Proteomes" id="UP001221302"/>
    </source>
</evidence>
<feature type="chain" id="PRO_5042022527" evidence="1">
    <location>
        <begin position="21"/>
        <end position="251"/>
    </location>
</feature>